<keyword evidence="11" id="KW-0539">Nucleus</keyword>
<evidence type="ECO:0000313" key="14">
    <source>
        <dbReference type="EMBL" id="KAI6645744.1"/>
    </source>
</evidence>
<dbReference type="GO" id="GO:0005737">
    <property type="term" value="C:cytoplasm"/>
    <property type="evidence" value="ECO:0007669"/>
    <property type="project" value="UniProtKB-SubCell"/>
</dbReference>
<evidence type="ECO:0000256" key="12">
    <source>
        <dbReference type="SAM" id="MobiDB-lite"/>
    </source>
</evidence>
<dbReference type="InterPro" id="IPR013800">
    <property type="entry name" value="STAT_TF_alpha"/>
</dbReference>
<dbReference type="GO" id="GO:0001228">
    <property type="term" value="F:DNA-binding transcription activator activity, RNA polymerase II-specific"/>
    <property type="evidence" value="ECO:0007669"/>
    <property type="project" value="UniProtKB-ARBA"/>
</dbReference>
<reference evidence="14 15" key="1">
    <citation type="journal article" date="2023" name="BMC Biol.">
        <title>The compact genome of the sponge Oopsacas minuta (Hexactinellida) is lacking key metazoan core genes.</title>
        <authorList>
            <person name="Santini S."/>
            <person name="Schenkelaars Q."/>
            <person name="Jourda C."/>
            <person name="Duchesne M."/>
            <person name="Belahbib H."/>
            <person name="Rocher C."/>
            <person name="Selva M."/>
            <person name="Riesgo A."/>
            <person name="Vervoort M."/>
            <person name="Leys S.P."/>
            <person name="Kodjabachian L."/>
            <person name="Le Bivic A."/>
            <person name="Borchiellini C."/>
            <person name="Claverie J.M."/>
            <person name="Renard E."/>
        </authorList>
    </citation>
    <scope>NUCLEOTIDE SEQUENCE [LARGE SCALE GENOMIC DNA]</scope>
    <source>
        <strain evidence="14">SPO-2</strain>
    </source>
</reference>
<dbReference type="SUPFAM" id="SSF47655">
    <property type="entry name" value="STAT"/>
    <property type="match status" value="1"/>
</dbReference>
<comment type="similarity">
    <text evidence="3">Belongs to the transcription factor STAT family.</text>
</comment>
<keyword evidence="10" id="KW-0804">Transcription</keyword>
<evidence type="ECO:0000256" key="2">
    <source>
        <dbReference type="ARBA" id="ARBA00004496"/>
    </source>
</evidence>
<name>A0AAV7JAL8_9METZ</name>
<dbReference type="InterPro" id="IPR048988">
    <property type="entry name" value="STAT_linker"/>
</dbReference>
<sequence>MAYMGSPPGALWQNVKSINDQRILNSIRGLYGKHFPIEIRDHLAEWIESQRWHDLDRSVPVHQQEAQQLYGDMLTQLRNIKDHMIDFTDKMKWEDVLEKLQANFDSNPFNLVEQMQSILKTERQFLKEYQGANMSPQPSPAASHHSTNSPDPSKLVHSPPGSQLSGSNSHEAIGQSIQKICVMTHEAEGLLKSLEHQQEYFIIHINESHKLQAMVTHHSQHPVNPQVVQALRLKLQETELALNKEVENLQQNRITITQQFHMLLADLSNIIHLVVNDELVGWKRIQNQALGLDTSPPADDLLVVLQGWFETLAELLWRNKQFIKQYYRLKSQLPMNGTEIPEDYNQTVDNLIVFLLRNSFVVEKQPPQVLKTNTRFSCTVRLMVGGKLNIHMNPPEVIATIISEKQAKGLTASPDTLHANDISCGQMLNNKRAMEYNPNSQILSATFSNMSVKNIKRLEKKGSETVTDEKCAILLRSNIILPGSDVYFHVSTISLPVAVVVHGSQLSSAEGTMFWDKAFSDVNREPFVVPSQVPWLLLAKALNAYFFNTTGGALPEACIDYLWKKFPNVNSEDNGNSVITWQSFNKVISKRSMSYICFY</sequence>
<dbReference type="InterPro" id="IPR013801">
    <property type="entry name" value="STAT_TF_DNA-bd"/>
</dbReference>
<keyword evidence="15" id="KW-1185">Reference proteome</keyword>
<keyword evidence="7" id="KW-0805">Transcription regulation</keyword>
<organism evidence="14 15">
    <name type="scientific">Oopsacas minuta</name>
    <dbReference type="NCBI Taxonomy" id="111878"/>
    <lineage>
        <taxon>Eukaryota</taxon>
        <taxon>Metazoa</taxon>
        <taxon>Porifera</taxon>
        <taxon>Hexactinellida</taxon>
        <taxon>Hexasterophora</taxon>
        <taxon>Lyssacinosida</taxon>
        <taxon>Leucopsacidae</taxon>
        <taxon>Oopsacas</taxon>
    </lineage>
</organism>
<evidence type="ECO:0000256" key="6">
    <source>
        <dbReference type="ARBA" id="ARBA00022999"/>
    </source>
</evidence>
<dbReference type="Pfam" id="PF01017">
    <property type="entry name" value="STAT_alpha"/>
    <property type="match status" value="1"/>
</dbReference>
<keyword evidence="9" id="KW-0010">Activator</keyword>
<feature type="domain" description="STAT transcription factor protein interaction" evidence="13">
    <location>
        <begin position="10"/>
        <end position="132"/>
    </location>
</feature>
<dbReference type="InterPro" id="IPR013799">
    <property type="entry name" value="STAT_TF_prot_interaction"/>
</dbReference>
<dbReference type="GO" id="GO:0000977">
    <property type="term" value="F:RNA polymerase II transcription regulatory region sequence-specific DNA binding"/>
    <property type="evidence" value="ECO:0007669"/>
    <property type="project" value="UniProtKB-ARBA"/>
</dbReference>
<dbReference type="GO" id="GO:0005634">
    <property type="term" value="C:nucleus"/>
    <property type="evidence" value="ECO:0007669"/>
    <property type="project" value="UniProtKB-SubCell"/>
</dbReference>
<dbReference type="Pfam" id="PF02864">
    <property type="entry name" value="STAT_bind"/>
    <property type="match status" value="1"/>
</dbReference>
<keyword evidence="8" id="KW-0238">DNA-binding</keyword>
<dbReference type="Gene3D" id="1.10.238.10">
    <property type="entry name" value="EF-hand"/>
    <property type="match status" value="1"/>
</dbReference>
<dbReference type="SMART" id="SM00964">
    <property type="entry name" value="STAT_int"/>
    <property type="match status" value="1"/>
</dbReference>
<dbReference type="Pfam" id="PF21354">
    <property type="entry name" value="STAT_linker"/>
    <property type="match status" value="1"/>
</dbReference>
<dbReference type="SUPFAM" id="SSF48092">
    <property type="entry name" value="Transcription factor STAT-4 N-domain"/>
    <property type="match status" value="1"/>
</dbReference>
<evidence type="ECO:0000259" key="13">
    <source>
        <dbReference type="SMART" id="SM00964"/>
    </source>
</evidence>
<keyword evidence="5" id="KW-0597">Phosphoprotein</keyword>
<evidence type="ECO:0000256" key="8">
    <source>
        <dbReference type="ARBA" id="ARBA00023125"/>
    </source>
</evidence>
<dbReference type="Gene3D" id="1.10.532.10">
    <property type="entry name" value="STAT transcription factor, N-terminal domain"/>
    <property type="match status" value="1"/>
</dbReference>
<keyword evidence="4" id="KW-0963">Cytoplasm</keyword>
<evidence type="ECO:0000256" key="4">
    <source>
        <dbReference type="ARBA" id="ARBA00022490"/>
    </source>
</evidence>
<accession>A0AAV7JAL8</accession>
<dbReference type="PANTHER" id="PTHR11801">
    <property type="entry name" value="SIGNAL TRANSDUCER AND ACTIVATOR OF TRANSCRIPTION"/>
    <property type="match status" value="1"/>
</dbReference>
<dbReference type="GO" id="GO:0007166">
    <property type="term" value="P:cell surface receptor signaling pathway"/>
    <property type="evidence" value="ECO:0007669"/>
    <property type="project" value="UniProtKB-ARBA"/>
</dbReference>
<evidence type="ECO:0000256" key="11">
    <source>
        <dbReference type="ARBA" id="ARBA00023242"/>
    </source>
</evidence>
<evidence type="ECO:0000256" key="7">
    <source>
        <dbReference type="ARBA" id="ARBA00023015"/>
    </source>
</evidence>
<proteinExistence type="inferred from homology"/>
<dbReference type="InterPro" id="IPR012345">
    <property type="entry name" value="STAT_TF_DNA-bd_N"/>
</dbReference>
<feature type="region of interest" description="Disordered" evidence="12">
    <location>
        <begin position="132"/>
        <end position="170"/>
    </location>
</feature>
<evidence type="ECO:0000313" key="15">
    <source>
        <dbReference type="Proteomes" id="UP001165289"/>
    </source>
</evidence>
<dbReference type="InterPro" id="IPR008967">
    <property type="entry name" value="p53-like_TF_DNA-bd_sf"/>
</dbReference>
<keyword evidence="6" id="KW-0727">SH2 domain</keyword>
<gene>
    <name evidence="14" type="ORF">LOD99_13007</name>
</gene>
<dbReference type="Gene3D" id="2.60.40.630">
    <property type="entry name" value="STAT transcription factor, DNA-binding domain"/>
    <property type="match status" value="1"/>
</dbReference>
<feature type="compositionally biased region" description="Polar residues" evidence="12">
    <location>
        <begin position="160"/>
        <end position="170"/>
    </location>
</feature>
<dbReference type="InterPro" id="IPR001217">
    <property type="entry name" value="STAT"/>
</dbReference>
<comment type="subcellular location">
    <subcellularLocation>
        <location evidence="2">Cytoplasm</location>
    </subcellularLocation>
    <subcellularLocation>
        <location evidence="1">Nucleus</location>
    </subcellularLocation>
</comment>
<evidence type="ECO:0000256" key="5">
    <source>
        <dbReference type="ARBA" id="ARBA00022553"/>
    </source>
</evidence>
<dbReference type="Proteomes" id="UP001165289">
    <property type="component" value="Unassembled WGS sequence"/>
</dbReference>
<dbReference type="FunFam" id="2.60.40.630:FF:000003">
    <property type="entry name" value="Signal transducer and transcription activator 6"/>
    <property type="match status" value="1"/>
</dbReference>
<protein>
    <submittedName>
        <fullName evidence="14">Signal transducer and activator of transcription 5B isoform X2</fullName>
    </submittedName>
</protein>
<evidence type="ECO:0000256" key="9">
    <source>
        <dbReference type="ARBA" id="ARBA00023159"/>
    </source>
</evidence>
<dbReference type="AlphaFoldDB" id="A0AAV7JAL8"/>
<dbReference type="Gene3D" id="1.20.1050.20">
    <property type="entry name" value="STAT transcription factor, all-alpha domain"/>
    <property type="match status" value="1"/>
</dbReference>
<dbReference type="InterPro" id="IPR015988">
    <property type="entry name" value="STAT_TF_CC"/>
</dbReference>
<comment type="caution">
    <text evidence="14">The sequence shown here is derived from an EMBL/GenBank/DDBJ whole genome shotgun (WGS) entry which is preliminary data.</text>
</comment>
<dbReference type="EMBL" id="JAKMXF010000365">
    <property type="protein sequence ID" value="KAI6645744.1"/>
    <property type="molecule type" value="Genomic_DNA"/>
</dbReference>
<evidence type="ECO:0000256" key="3">
    <source>
        <dbReference type="ARBA" id="ARBA00005586"/>
    </source>
</evidence>
<evidence type="ECO:0000256" key="10">
    <source>
        <dbReference type="ARBA" id="ARBA00023163"/>
    </source>
</evidence>
<dbReference type="InterPro" id="IPR036535">
    <property type="entry name" value="STAT_N_sf"/>
</dbReference>
<dbReference type="SUPFAM" id="SSF49417">
    <property type="entry name" value="p53-like transcription factors"/>
    <property type="match status" value="1"/>
</dbReference>
<dbReference type="Pfam" id="PF02865">
    <property type="entry name" value="STAT_int"/>
    <property type="match status" value="1"/>
</dbReference>
<evidence type="ECO:0000256" key="1">
    <source>
        <dbReference type="ARBA" id="ARBA00004123"/>
    </source>
</evidence>